<dbReference type="RefSeq" id="WP_150045185.1">
    <property type="nucleotide sequence ID" value="NZ_OW485601.1"/>
</dbReference>
<evidence type="ECO:0000256" key="4">
    <source>
        <dbReference type="RuleBase" id="RU362118"/>
    </source>
</evidence>
<dbReference type="Proteomes" id="UP000325255">
    <property type="component" value="Unassembled WGS sequence"/>
</dbReference>
<dbReference type="PIRSF" id="PIRSF001434">
    <property type="entry name" value="CGS"/>
    <property type="match status" value="1"/>
</dbReference>
<comment type="cofactor">
    <cofactor evidence="1 4">
        <name>pyridoxal 5'-phosphate</name>
        <dbReference type="ChEBI" id="CHEBI:597326"/>
    </cofactor>
</comment>
<dbReference type="AlphaFoldDB" id="A0A5M6ILB9"/>
<dbReference type="GO" id="GO:0016846">
    <property type="term" value="F:carbon-sulfur lyase activity"/>
    <property type="evidence" value="ECO:0007669"/>
    <property type="project" value="TreeGrafter"/>
</dbReference>
<dbReference type="EMBL" id="VWPK01000073">
    <property type="protein sequence ID" value="KAA5608659.1"/>
    <property type="molecule type" value="Genomic_DNA"/>
</dbReference>
<organism evidence="5 6">
    <name type="scientific">Rhodovastum atsumiense</name>
    <dbReference type="NCBI Taxonomy" id="504468"/>
    <lineage>
        <taxon>Bacteria</taxon>
        <taxon>Pseudomonadati</taxon>
        <taxon>Pseudomonadota</taxon>
        <taxon>Alphaproteobacteria</taxon>
        <taxon>Acetobacterales</taxon>
        <taxon>Acetobacteraceae</taxon>
        <taxon>Rhodovastum</taxon>
    </lineage>
</organism>
<dbReference type="GO" id="GO:0008483">
    <property type="term" value="F:transaminase activity"/>
    <property type="evidence" value="ECO:0007669"/>
    <property type="project" value="UniProtKB-KW"/>
</dbReference>
<evidence type="ECO:0000256" key="3">
    <source>
        <dbReference type="PIRSR" id="PIRSR001434-2"/>
    </source>
</evidence>
<proteinExistence type="inferred from homology"/>
<dbReference type="InterPro" id="IPR000277">
    <property type="entry name" value="Cys/Met-Metab_PyrdxlP-dep_enz"/>
</dbReference>
<evidence type="ECO:0000256" key="2">
    <source>
        <dbReference type="ARBA" id="ARBA00022898"/>
    </source>
</evidence>
<sequence length="404" mass="42964">MTTSDSNRRPHGFATRAIHVGYDPASAHGALTPPVFMTSTYAFETVEDGLAISSGEKPGYVYGRTRNPTQTILETRIADLEGAEAGLALASGMAAISATLWTLLGAGDRVVIDQTLYGNSYVFFTRGLTRFGVSVTVADLTDPDDFAQALRTRPKLVYFETPANPNLRVIDIAAVAAQAHAAGARVIVDNTFATPVLQRPIELGADLVVHSATKFLGGHGDLLGGVVVGSQTDIAQIRGHGLRYLTGATMAPLTAFLLLRGLKTLELRVQRHSASAMAVAATLAAHPAVRQVFYPGLLASPFHPIAARQMRAFGGLLACELSGGIEAGRHFMNQLTLAHRAVSLGDAETLVQHPASMTHAAYPPEERHRHGISDGLIRLSIGLETPEDIIEDILQALEASQQRG</sequence>
<evidence type="ECO:0000256" key="1">
    <source>
        <dbReference type="ARBA" id="ARBA00001933"/>
    </source>
</evidence>
<protein>
    <submittedName>
        <fullName evidence="5">Aminotransferase class I/II-fold pyridoxal phosphate-dependent enzyme</fullName>
    </submittedName>
</protein>
<keyword evidence="5" id="KW-0032">Aminotransferase</keyword>
<dbReference type="InterPro" id="IPR054542">
    <property type="entry name" value="Cys_met_metab_PP"/>
</dbReference>
<gene>
    <name evidence="5" type="ORF">F1189_28030</name>
</gene>
<keyword evidence="2 3" id="KW-0663">Pyridoxal phosphate</keyword>
<dbReference type="InterPro" id="IPR015422">
    <property type="entry name" value="PyrdxlP-dep_Trfase_small"/>
</dbReference>
<dbReference type="GO" id="GO:0019346">
    <property type="term" value="P:transsulfuration"/>
    <property type="evidence" value="ECO:0007669"/>
    <property type="project" value="InterPro"/>
</dbReference>
<dbReference type="GO" id="GO:0030170">
    <property type="term" value="F:pyridoxal phosphate binding"/>
    <property type="evidence" value="ECO:0007669"/>
    <property type="project" value="InterPro"/>
</dbReference>
<dbReference type="Gene3D" id="3.90.1150.10">
    <property type="entry name" value="Aspartate Aminotransferase, domain 1"/>
    <property type="match status" value="1"/>
</dbReference>
<dbReference type="FunFam" id="3.40.640.10:FF:000046">
    <property type="entry name" value="Cystathionine gamma-lyase"/>
    <property type="match status" value="1"/>
</dbReference>
<dbReference type="OrthoDB" id="9790858at2"/>
<comment type="similarity">
    <text evidence="4">Belongs to the trans-sulfuration enzymes family.</text>
</comment>
<dbReference type="PROSITE" id="PS00868">
    <property type="entry name" value="CYS_MET_METAB_PP"/>
    <property type="match status" value="1"/>
</dbReference>
<accession>A0A5M6ILB9</accession>
<dbReference type="PANTHER" id="PTHR11808">
    <property type="entry name" value="TRANS-SULFURATION ENZYME FAMILY MEMBER"/>
    <property type="match status" value="1"/>
</dbReference>
<comment type="caution">
    <text evidence="5">The sequence shown here is derived from an EMBL/GenBank/DDBJ whole genome shotgun (WGS) entry which is preliminary data.</text>
</comment>
<keyword evidence="6" id="KW-1185">Reference proteome</keyword>
<keyword evidence="5" id="KW-0808">Transferase</keyword>
<dbReference type="Pfam" id="PF01053">
    <property type="entry name" value="Cys_Met_Meta_PP"/>
    <property type="match status" value="1"/>
</dbReference>
<dbReference type="GO" id="GO:0009086">
    <property type="term" value="P:methionine biosynthetic process"/>
    <property type="evidence" value="ECO:0007669"/>
    <property type="project" value="UniProtKB-ARBA"/>
</dbReference>
<dbReference type="GO" id="GO:0005737">
    <property type="term" value="C:cytoplasm"/>
    <property type="evidence" value="ECO:0007669"/>
    <property type="project" value="TreeGrafter"/>
</dbReference>
<dbReference type="InterPro" id="IPR015424">
    <property type="entry name" value="PyrdxlP-dep_Trfase"/>
</dbReference>
<dbReference type="Gene3D" id="3.40.640.10">
    <property type="entry name" value="Type I PLP-dependent aspartate aminotransferase-like (Major domain)"/>
    <property type="match status" value="1"/>
</dbReference>
<dbReference type="FunFam" id="3.90.1150.10:FF:000033">
    <property type="entry name" value="Cystathionine gamma-synthase"/>
    <property type="match status" value="1"/>
</dbReference>
<evidence type="ECO:0000313" key="6">
    <source>
        <dbReference type="Proteomes" id="UP000325255"/>
    </source>
</evidence>
<evidence type="ECO:0000313" key="5">
    <source>
        <dbReference type="EMBL" id="KAA5608659.1"/>
    </source>
</evidence>
<feature type="modified residue" description="N6-(pyridoxal phosphate)lysine" evidence="3">
    <location>
        <position position="214"/>
    </location>
</feature>
<dbReference type="SUPFAM" id="SSF53383">
    <property type="entry name" value="PLP-dependent transferases"/>
    <property type="match status" value="1"/>
</dbReference>
<dbReference type="InterPro" id="IPR015421">
    <property type="entry name" value="PyrdxlP-dep_Trfase_major"/>
</dbReference>
<name>A0A5M6ILB9_9PROT</name>
<dbReference type="CDD" id="cd00614">
    <property type="entry name" value="CGS_like"/>
    <property type="match status" value="1"/>
</dbReference>
<reference evidence="5 6" key="1">
    <citation type="submission" date="2019-09" db="EMBL/GenBank/DDBJ databases">
        <title>Genome sequence of Rhodovastum atsumiense, a diverse member of the Acetobacteraceae family of non-sulfur purple photosynthetic bacteria.</title>
        <authorList>
            <person name="Meyer T."/>
            <person name="Kyndt J."/>
        </authorList>
    </citation>
    <scope>NUCLEOTIDE SEQUENCE [LARGE SCALE GENOMIC DNA]</scope>
    <source>
        <strain evidence="5 6">DSM 21279</strain>
    </source>
</reference>